<protein>
    <recommendedName>
        <fullName evidence="4">DUF3606 domain-containing protein</fullName>
    </recommendedName>
</protein>
<name>A0A916ZPW5_9HYPH</name>
<sequence length="77" mass="8719">MPAAFRRLRRYLGEQERIPMSDITRKPEGGAPDPDVQELAARQNIPLEEAERLIRERGNDPAVVDAAAQREKLRDAP</sequence>
<feature type="compositionally biased region" description="Basic and acidic residues" evidence="1">
    <location>
        <begin position="68"/>
        <end position="77"/>
    </location>
</feature>
<dbReference type="EMBL" id="BMIQ01000004">
    <property type="protein sequence ID" value="GGE08341.1"/>
    <property type="molecule type" value="Genomic_DNA"/>
</dbReference>
<reference evidence="2" key="2">
    <citation type="submission" date="2020-09" db="EMBL/GenBank/DDBJ databases">
        <authorList>
            <person name="Sun Q."/>
            <person name="Zhou Y."/>
        </authorList>
    </citation>
    <scope>NUCLEOTIDE SEQUENCE</scope>
    <source>
        <strain evidence="2">CGMCC 1.15367</strain>
    </source>
</reference>
<comment type="caution">
    <text evidence="2">The sequence shown here is derived from an EMBL/GenBank/DDBJ whole genome shotgun (WGS) entry which is preliminary data.</text>
</comment>
<feature type="region of interest" description="Disordered" evidence="1">
    <location>
        <begin position="16"/>
        <end position="36"/>
    </location>
</feature>
<evidence type="ECO:0000313" key="2">
    <source>
        <dbReference type="EMBL" id="GGE08341.1"/>
    </source>
</evidence>
<evidence type="ECO:0000313" key="3">
    <source>
        <dbReference type="Proteomes" id="UP000644699"/>
    </source>
</evidence>
<gene>
    <name evidence="2" type="ORF">GCM10011390_29270</name>
</gene>
<evidence type="ECO:0008006" key="4">
    <source>
        <dbReference type="Google" id="ProtNLM"/>
    </source>
</evidence>
<accession>A0A916ZPW5</accession>
<proteinExistence type="predicted"/>
<feature type="region of interest" description="Disordered" evidence="1">
    <location>
        <begin position="52"/>
        <end position="77"/>
    </location>
</feature>
<dbReference type="AlphaFoldDB" id="A0A916ZPW5"/>
<organism evidence="2 3">
    <name type="scientific">Aureimonas endophytica</name>
    <dbReference type="NCBI Taxonomy" id="2027858"/>
    <lineage>
        <taxon>Bacteria</taxon>
        <taxon>Pseudomonadati</taxon>
        <taxon>Pseudomonadota</taxon>
        <taxon>Alphaproteobacteria</taxon>
        <taxon>Hyphomicrobiales</taxon>
        <taxon>Aurantimonadaceae</taxon>
        <taxon>Aureimonas</taxon>
    </lineage>
</organism>
<keyword evidence="3" id="KW-1185">Reference proteome</keyword>
<evidence type="ECO:0000256" key="1">
    <source>
        <dbReference type="SAM" id="MobiDB-lite"/>
    </source>
</evidence>
<feature type="compositionally biased region" description="Basic and acidic residues" evidence="1">
    <location>
        <begin position="16"/>
        <end position="28"/>
    </location>
</feature>
<dbReference type="Proteomes" id="UP000644699">
    <property type="component" value="Unassembled WGS sequence"/>
</dbReference>
<reference evidence="2" key="1">
    <citation type="journal article" date="2014" name="Int. J. Syst. Evol. Microbiol.">
        <title>Complete genome sequence of Corynebacterium casei LMG S-19264T (=DSM 44701T), isolated from a smear-ripened cheese.</title>
        <authorList>
            <consortium name="US DOE Joint Genome Institute (JGI-PGF)"/>
            <person name="Walter F."/>
            <person name="Albersmeier A."/>
            <person name="Kalinowski J."/>
            <person name="Ruckert C."/>
        </authorList>
    </citation>
    <scope>NUCLEOTIDE SEQUENCE</scope>
    <source>
        <strain evidence="2">CGMCC 1.15367</strain>
    </source>
</reference>